<keyword evidence="4" id="KW-1185">Reference proteome</keyword>
<keyword evidence="1 3" id="KW-0456">Lyase</keyword>
<organism evidence="3 4">
    <name type="scientific">Planomonospora venezuelensis</name>
    <dbReference type="NCBI Taxonomy" id="1999"/>
    <lineage>
        <taxon>Bacteria</taxon>
        <taxon>Bacillati</taxon>
        <taxon>Actinomycetota</taxon>
        <taxon>Actinomycetes</taxon>
        <taxon>Streptosporangiales</taxon>
        <taxon>Streptosporangiaceae</taxon>
        <taxon>Planomonospora</taxon>
    </lineage>
</organism>
<dbReference type="InterPro" id="IPR006680">
    <property type="entry name" value="Amidohydro-rel"/>
</dbReference>
<dbReference type="PANTHER" id="PTHR21240:SF28">
    <property type="entry name" value="ISO-OROTATE DECARBOXYLASE (EUROFUNG)"/>
    <property type="match status" value="1"/>
</dbReference>
<dbReference type="Proteomes" id="UP000562352">
    <property type="component" value="Unassembled WGS sequence"/>
</dbReference>
<gene>
    <name evidence="3" type="ORF">FHS22_001679</name>
</gene>
<dbReference type="GO" id="GO:0005737">
    <property type="term" value="C:cytoplasm"/>
    <property type="evidence" value="ECO:0007669"/>
    <property type="project" value="TreeGrafter"/>
</dbReference>
<sequence>MSVFVDVHGHLAAPGGEGFGPPSLFDAEGSIAAKQALGIDLTIIGSPCGAGSMRPGSGAANYAQSADQVRAYNEAIGDLVGRFPGALRAYAYLDPFGGDAMLSQAAELVKDWRFVGLIVNTSVNGEYLDSAAAGDFFAMAAETGVPVLLHPPAEPVGTSSVRHPGLVEHVARPGDVTMGVAALICAGWLERHPGLRLIAAAGGGGLAGLLEKLDLAVAPRPGAEPSRLASRPSESLRRIFVETSVPSRVQLRANLEVFGAGNILFGTDAPPLMNSVSRILDAVRSEVTDEEELRGISRGNASRLFALTEELVGDGV</sequence>
<feature type="domain" description="Amidohydrolase-related" evidence="2">
    <location>
        <begin position="5"/>
        <end position="306"/>
    </location>
</feature>
<evidence type="ECO:0000256" key="1">
    <source>
        <dbReference type="ARBA" id="ARBA00023239"/>
    </source>
</evidence>
<dbReference type="Gene3D" id="3.20.20.140">
    <property type="entry name" value="Metal-dependent hydrolases"/>
    <property type="match status" value="1"/>
</dbReference>
<proteinExistence type="predicted"/>
<dbReference type="GO" id="GO:0019748">
    <property type="term" value="P:secondary metabolic process"/>
    <property type="evidence" value="ECO:0007669"/>
    <property type="project" value="TreeGrafter"/>
</dbReference>
<accession>A0A841D1Z3</accession>
<evidence type="ECO:0000313" key="4">
    <source>
        <dbReference type="Proteomes" id="UP000562352"/>
    </source>
</evidence>
<dbReference type="EMBL" id="JACHJJ010000004">
    <property type="protein sequence ID" value="MBB5962418.1"/>
    <property type="molecule type" value="Genomic_DNA"/>
</dbReference>
<dbReference type="GO" id="GO:0016787">
    <property type="term" value="F:hydrolase activity"/>
    <property type="evidence" value="ECO:0007669"/>
    <property type="project" value="InterPro"/>
</dbReference>
<dbReference type="Pfam" id="PF04909">
    <property type="entry name" value="Amidohydro_2"/>
    <property type="match status" value="1"/>
</dbReference>
<dbReference type="PANTHER" id="PTHR21240">
    <property type="entry name" value="2-AMINO-3-CARBOXYLMUCONATE-6-SEMIALDEHYDE DECARBOXYLASE"/>
    <property type="match status" value="1"/>
</dbReference>
<evidence type="ECO:0000313" key="3">
    <source>
        <dbReference type="EMBL" id="MBB5962418.1"/>
    </source>
</evidence>
<name>A0A841D1Z3_PLAVE</name>
<reference evidence="3 4" key="1">
    <citation type="submission" date="2020-08" db="EMBL/GenBank/DDBJ databases">
        <title>Genomic Encyclopedia of Type Strains, Phase III (KMG-III): the genomes of soil and plant-associated and newly described type strains.</title>
        <authorList>
            <person name="Whitman W."/>
        </authorList>
    </citation>
    <scope>NUCLEOTIDE SEQUENCE [LARGE SCALE GENOMIC DNA]</scope>
    <source>
        <strain evidence="3 4">CECT 3303</strain>
    </source>
</reference>
<dbReference type="RefSeq" id="WP_184939877.1">
    <property type="nucleotide sequence ID" value="NZ_BAAAWZ010000001.1"/>
</dbReference>
<dbReference type="EC" id="4.1.1.45" evidence="3"/>
<dbReference type="InterPro" id="IPR032465">
    <property type="entry name" value="ACMSD"/>
</dbReference>
<comment type="caution">
    <text evidence="3">The sequence shown here is derived from an EMBL/GenBank/DDBJ whole genome shotgun (WGS) entry which is preliminary data.</text>
</comment>
<dbReference type="InterPro" id="IPR032466">
    <property type="entry name" value="Metal_Hydrolase"/>
</dbReference>
<dbReference type="AlphaFoldDB" id="A0A841D1Z3"/>
<dbReference type="SUPFAM" id="SSF51556">
    <property type="entry name" value="Metallo-dependent hydrolases"/>
    <property type="match status" value="1"/>
</dbReference>
<protein>
    <submittedName>
        <fullName evidence="3">Aminocarboxymuconate-semialdehyde decarboxylase</fullName>
        <ecNumber evidence="3">4.1.1.45</ecNumber>
    </submittedName>
</protein>
<dbReference type="GO" id="GO:0001760">
    <property type="term" value="F:aminocarboxymuconate-semialdehyde decarboxylase activity"/>
    <property type="evidence" value="ECO:0007669"/>
    <property type="project" value="UniProtKB-EC"/>
</dbReference>
<evidence type="ECO:0000259" key="2">
    <source>
        <dbReference type="Pfam" id="PF04909"/>
    </source>
</evidence>